<name>A0A6N9H670_9MICO</name>
<dbReference type="InterPro" id="IPR007372">
    <property type="entry name" value="Lipid/polyisoprenoid-bd_YceI"/>
</dbReference>
<accession>A0A6N9H670</accession>
<reference evidence="3 4" key="1">
    <citation type="submission" date="2020-01" db="EMBL/GenBank/DDBJ databases">
        <authorList>
            <person name="Deng T."/>
        </authorList>
    </citation>
    <scope>NUCLEOTIDE SEQUENCE [LARGE SCALE GENOMIC DNA]</scope>
    <source>
        <strain evidence="3 4">5221</strain>
    </source>
</reference>
<evidence type="ECO:0000259" key="2">
    <source>
        <dbReference type="SMART" id="SM00867"/>
    </source>
</evidence>
<comment type="similarity">
    <text evidence="1">Belongs to the UPF0312 family.</text>
</comment>
<dbReference type="PANTHER" id="PTHR34406">
    <property type="entry name" value="PROTEIN YCEI"/>
    <property type="match status" value="1"/>
</dbReference>
<keyword evidence="4" id="KW-1185">Reference proteome</keyword>
<sequence>MSTLPTGLTAGTWNIDGAHSDFAFTARHAGVSKVRGNIYGIEGVLEIAEDFTASSVRASADAATVSTANEQRDEHLKSGDFFLASEHPQITFASTAITGVEGPEFTLEGTLTLRGVERPVSFKAEFNGANEDPYGNTVAGFSATTAISRKDFGMSFDAKLPGGDLLVSDKIQLAIEIEAVKQA</sequence>
<dbReference type="SUPFAM" id="SSF101874">
    <property type="entry name" value="YceI-like"/>
    <property type="match status" value="1"/>
</dbReference>
<dbReference type="RefSeq" id="WP_160952867.1">
    <property type="nucleotide sequence ID" value="NZ_WWEQ01000016.1"/>
</dbReference>
<evidence type="ECO:0000256" key="1">
    <source>
        <dbReference type="ARBA" id="ARBA00008812"/>
    </source>
</evidence>
<protein>
    <submittedName>
        <fullName evidence="3">Polyisoprenoid-binding protein</fullName>
    </submittedName>
</protein>
<dbReference type="PANTHER" id="PTHR34406:SF1">
    <property type="entry name" value="PROTEIN YCEI"/>
    <property type="match status" value="1"/>
</dbReference>
<dbReference type="Proteomes" id="UP000469215">
    <property type="component" value="Unassembled WGS sequence"/>
</dbReference>
<dbReference type="Pfam" id="PF04264">
    <property type="entry name" value="YceI"/>
    <property type="match status" value="1"/>
</dbReference>
<gene>
    <name evidence="3" type="ORF">GSY69_05475</name>
</gene>
<dbReference type="SMART" id="SM00867">
    <property type="entry name" value="YceI"/>
    <property type="match status" value="1"/>
</dbReference>
<comment type="caution">
    <text evidence="3">The sequence shown here is derived from an EMBL/GenBank/DDBJ whole genome shotgun (WGS) entry which is preliminary data.</text>
</comment>
<proteinExistence type="inferred from homology"/>
<dbReference type="InterPro" id="IPR036761">
    <property type="entry name" value="TTHA0802/YceI-like_sf"/>
</dbReference>
<evidence type="ECO:0000313" key="4">
    <source>
        <dbReference type="Proteomes" id="UP000469215"/>
    </source>
</evidence>
<evidence type="ECO:0000313" key="3">
    <source>
        <dbReference type="EMBL" id="MYM19433.1"/>
    </source>
</evidence>
<organism evidence="3 4">
    <name type="scientific">Brevibacterium rongguiense</name>
    <dbReference type="NCBI Taxonomy" id="2695267"/>
    <lineage>
        <taxon>Bacteria</taxon>
        <taxon>Bacillati</taxon>
        <taxon>Actinomycetota</taxon>
        <taxon>Actinomycetes</taxon>
        <taxon>Micrococcales</taxon>
        <taxon>Brevibacteriaceae</taxon>
        <taxon>Brevibacterium</taxon>
    </lineage>
</organism>
<dbReference type="EMBL" id="WWEQ01000016">
    <property type="protein sequence ID" value="MYM19433.1"/>
    <property type="molecule type" value="Genomic_DNA"/>
</dbReference>
<feature type="domain" description="Lipid/polyisoprenoid-binding YceI-like" evidence="2">
    <location>
        <begin position="12"/>
        <end position="180"/>
    </location>
</feature>
<dbReference type="AlphaFoldDB" id="A0A6N9H670"/>
<dbReference type="Gene3D" id="2.40.128.110">
    <property type="entry name" value="Lipid/polyisoprenoid-binding, YceI-like"/>
    <property type="match status" value="1"/>
</dbReference>